<evidence type="ECO:0000313" key="2">
    <source>
        <dbReference type="EMBL" id="MEX4006137.1"/>
    </source>
</evidence>
<dbReference type="PRINTS" id="PR00111">
    <property type="entry name" value="ABHYDROLASE"/>
</dbReference>
<evidence type="ECO:0000313" key="3">
    <source>
        <dbReference type="Proteomes" id="UP001559025"/>
    </source>
</evidence>
<gene>
    <name evidence="2" type="ORF">V1479_02410</name>
</gene>
<feature type="domain" description="AB hydrolase-1" evidence="1">
    <location>
        <begin position="35"/>
        <end position="155"/>
    </location>
</feature>
<protein>
    <submittedName>
        <fullName evidence="2">Haloalkane dehalogenase</fullName>
        <ecNumber evidence="2">3.8.1.5</ecNumber>
    </submittedName>
</protein>
<dbReference type="Gene3D" id="3.40.50.1820">
    <property type="entry name" value="alpha/beta hydrolase"/>
    <property type="match status" value="1"/>
</dbReference>
<dbReference type="InterPro" id="IPR029058">
    <property type="entry name" value="AB_hydrolase_fold"/>
</dbReference>
<dbReference type="EMBL" id="JAZHFV010000001">
    <property type="protein sequence ID" value="MEX4006137.1"/>
    <property type="molecule type" value="Genomic_DNA"/>
</dbReference>
<dbReference type="PANTHER" id="PTHR43798">
    <property type="entry name" value="MONOACYLGLYCEROL LIPASE"/>
    <property type="match status" value="1"/>
</dbReference>
<sequence>MDRHLTKSNRRNKPMPVLPVLGSTIFYRDAGAGVPLVFLHGNPTSSHVWRNVIANIDAPVRTIAPDLIGMGQSGKPEIAYRFADHAAYLDAWFDTMDLDRVVLVGHDWGGALAMDWAARNPSRVAGIVLMETILRPMIWADFPGAHRARYETLRGEGTGEVKVLDENFFIEQALKLTVRSGLSPEDHDVYRKPYATRESRRPLLAWPREMPIEGEPADTIERIVAYDAWLADSSDTPKLLLTFEGEEGTLMIGTGMTDWARQNIASLEIERCGPAGHVCPEDQPAAIGKAIASWVGRHGLC</sequence>
<dbReference type="GO" id="GO:0018786">
    <property type="term" value="F:haloalkane dehalogenase activity"/>
    <property type="evidence" value="ECO:0007669"/>
    <property type="project" value="UniProtKB-EC"/>
</dbReference>
<comment type="caution">
    <text evidence="2">The sequence shown here is derived from an EMBL/GenBank/DDBJ whole genome shotgun (WGS) entry which is preliminary data.</text>
</comment>
<dbReference type="PRINTS" id="PR00412">
    <property type="entry name" value="EPOXHYDRLASE"/>
</dbReference>
<proteinExistence type="predicted"/>
<dbReference type="Pfam" id="PF00561">
    <property type="entry name" value="Abhydrolase_1"/>
    <property type="match status" value="1"/>
</dbReference>
<dbReference type="NCBIfam" id="NF002938">
    <property type="entry name" value="PRK03592.1"/>
    <property type="match status" value="1"/>
</dbReference>
<evidence type="ECO:0000259" key="1">
    <source>
        <dbReference type="Pfam" id="PF00561"/>
    </source>
</evidence>
<keyword evidence="3" id="KW-1185">Reference proteome</keyword>
<accession>A0ABV3WNC8</accession>
<dbReference type="PANTHER" id="PTHR43798:SF24">
    <property type="entry name" value="CIS-3-ALKYL-4-ALKYLOXETAN-2-ONE DECARBOXYLASE"/>
    <property type="match status" value="1"/>
</dbReference>
<reference evidence="2 3" key="1">
    <citation type="submission" date="2024-01" db="EMBL/GenBank/DDBJ databases">
        <title>New evidence supports the origin of RcGTA from prophage.</title>
        <authorList>
            <person name="Xu Y."/>
            <person name="Liu B."/>
            <person name="Chen F."/>
        </authorList>
    </citation>
    <scope>NUCLEOTIDE SEQUENCE [LARGE SCALE GENOMIC DNA]</scope>
    <source>
        <strain evidence="2 3">CBW1107-2</strain>
    </source>
</reference>
<organism evidence="2 3">
    <name type="scientific">Neoaquamicrobium sediminum</name>
    <dbReference type="NCBI Taxonomy" id="1849104"/>
    <lineage>
        <taxon>Bacteria</taxon>
        <taxon>Pseudomonadati</taxon>
        <taxon>Pseudomonadota</taxon>
        <taxon>Alphaproteobacteria</taxon>
        <taxon>Hyphomicrobiales</taxon>
        <taxon>Phyllobacteriaceae</taxon>
        <taxon>Neoaquamicrobium</taxon>
    </lineage>
</organism>
<name>A0ABV3WNC8_9HYPH</name>
<dbReference type="Proteomes" id="UP001559025">
    <property type="component" value="Unassembled WGS sequence"/>
</dbReference>
<dbReference type="InterPro" id="IPR000073">
    <property type="entry name" value="AB_hydrolase_1"/>
</dbReference>
<dbReference type="InterPro" id="IPR000639">
    <property type="entry name" value="Epox_hydrolase-like"/>
</dbReference>
<dbReference type="RefSeq" id="WP_368801976.1">
    <property type="nucleotide sequence ID" value="NZ_JAZHFV010000001.1"/>
</dbReference>
<keyword evidence="2" id="KW-0378">Hydrolase</keyword>
<dbReference type="EC" id="3.8.1.5" evidence="2"/>
<dbReference type="SUPFAM" id="SSF53474">
    <property type="entry name" value="alpha/beta-Hydrolases"/>
    <property type="match status" value="1"/>
</dbReference>
<dbReference type="InterPro" id="IPR050266">
    <property type="entry name" value="AB_hydrolase_sf"/>
</dbReference>